<accession>A0AAP8NKA3</accession>
<organism evidence="2 3">
    <name type="scientific">Akkermansia muciniphila</name>
    <dbReference type="NCBI Taxonomy" id="239935"/>
    <lineage>
        <taxon>Bacteria</taxon>
        <taxon>Pseudomonadati</taxon>
        <taxon>Verrucomicrobiota</taxon>
        <taxon>Verrucomicrobiia</taxon>
        <taxon>Verrucomicrobiales</taxon>
        <taxon>Akkermansiaceae</taxon>
        <taxon>Akkermansia</taxon>
    </lineage>
</organism>
<feature type="chain" id="PRO_5042939199" evidence="1">
    <location>
        <begin position="25"/>
        <end position="350"/>
    </location>
</feature>
<gene>
    <name evidence="2" type="ORF">CXU09_09060</name>
</gene>
<feature type="signal peptide" evidence="1">
    <location>
        <begin position="1"/>
        <end position="24"/>
    </location>
</feature>
<name>A0AAP8NKA3_9BACT</name>
<dbReference type="RefSeq" id="WP_102735869.1">
    <property type="nucleotide sequence ID" value="NZ_CP024742.1"/>
</dbReference>
<dbReference type="EMBL" id="PJKN01000005">
    <property type="protein sequence ID" value="PNC54681.1"/>
    <property type="molecule type" value="Genomic_DNA"/>
</dbReference>
<dbReference type="Proteomes" id="UP000235914">
    <property type="component" value="Unassembled WGS sequence"/>
</dbReference>
<evidence type="ECO:0000256" key="1">
    <source>
        <dbReference type="SAM" id="SignalP"/>
    </source>
</evidence>
<dbReference type="AlphaFoldDB" id="A0AAP8NKA3"/>
<sequence length="350" mass="39612">MSGPCLVRTVAIFILFSSFSLLHAEDEEFSDIMELVSETENCSAKLARDKNATEEQKKEDRKRRKIGIGETVTVTLNCKKPFLLEPKDQIQWKVMEGKELLEGGLEKIPNNYQSIRFKINPYVNKEQIQQSGKIVIKVETEQGIALPRPIEFDVIFPRLLTAEHETLGGQVKGLPALAFDFPNDGDFEPGASAQLIVSVHPLDVCFKGVWVIEKDKGFEGSVGSIGGPHQADSIWRINPENYFSSHDNIGFRGTPDDLNAIKGVDSDGQPIYEHSYPNEFIWNCLFRTYKNPDSSKNGISDIATVYQRFHINRKDNKRFYVKIQKFLINPNKNDECSVERTSGGDHIFKP</sequence>
<keyword evidence="1" id="KW-0732">Signal</keyword>
<proteinExistence type="predicted"/>
<comment type="caution">
    <text evidence="2">The sequence shown here is derived from an EMBL/GenBank/DDBJ whole genome shotgun (WGS) entry which is preliminary data.</text>
</comment>
<evidence type="ECO:0000313" key="3">
    <source>
        <dbReference type="Proteomes" id="UP000235914"/>
    </source>
</evidence>
<protein>
    <submittedName>
        <fullName evidence="2">Uncharacterized protein</fullName>
    </submittedName>
</protein>
<reference evidence="2 3" key="1">
    <citation type="journal article" date="2017" name="BMC Genomics">
        <title>Genome sequencing of 39 Akkermansia muciniphila isolates reveals its population structure, genomic and functional diverisity, and global distribution in mammalian gut microbiotas.</title>
        <authorList>
            <person name="Guo X."/>
            <person name="Li S."/>
            <person name="Zhang J."/>
            <person name="Wu F."/>
            <person name="Li X."/>
            <person name="Wu D."/>
            <person name="Zhang M."/>
            <person name="Ou Z."/>
            <person name="Jie Z."/>
            <person name="Yan Q."/>
            <person name="Li P."/>
            <person name="Yi J."/>
            <person name="Peng Y."/>
        </authorList>
    </citation>
    <scope>NUCLEOTIDE SEQUENCE [LARGE SCALE GENOMIC DNA]</scope>
    <source>
        <strain evidence="2 3">GP43</strain>
    </source>
</reference>
<evidence type="ECO:0000313" key="2">
    <source>
        <dbReference type="EMBL" id="PNC54681.1"/>
    </source>
</evidence>